<reference evidence="5" key="1">
    <citation type="submission" date="2011-01" db="EMBL/GenBank/DDBJ databases">
        <title>Complete sequence of chromosome of Acidobacterium sp. MP5ACTX9.</title>
        <authorList>
            <consortium name="US DOE Joint Genome Institute"/>
            <person name="Lucas S."/>
            <person name="Copeland A."/>
            <person name="Lapidus A."/>
            <person name="Cheng J.-F."/>
            <person name="Goodwin L."/>
            <person name="Pitluck S."/>
            <person name="Teshima H."/>
            <person name="Detter J.C."/>
            <person name="Han C."/>
            <person name="Tapia R."/>
            <person name="Land M."/>
            <person name="Hauser L."/>
            <person name="Kyrpides N."/>
            <person name="Ivanova N."/>
            <person name="Ovchinnikova G."/>
            <person name="Pagani I."/>
            <person name="Rawat S.R."/>
            <person name="Mannisto M."/>
            <person name="Haggblom M.M."/>
            <person name="Woyke T."/>
        </authorList>
    </citation>
    <scope>NUCLEOTIDE SEQUENCE [LARGE SCALE GENOMIC DNA]</scope>
    <source>
        <strain evidence="5">MP5ACTX9</strain>
    </source>
</reference>
<dbReference type="InterPro" id="IPR008979">
    <property type="entry name" value="Galactose-bd-like_sf"/>
</dbReference>
<sequence>MRPQRVLLPLALACTSALVPFAAPAQAPSQAPPAQPAAPYDVKANYTKTEYHVKMRDGVTLFTSVYAPKDTSKTYPFLVSRTCYSVAPYGPDKYRPSLGPSRAFAESGYIFVYQDVRGRYGSEGEWLEMTPHIDHPTGTQHDESTDMYDTVEWLLKTIPHNNGKVGIYGISYPGFYTSASIIDGHPAIKAASPQAPVTDLHDNDDAYHNGAFMLEANDFYRSFRPQKNPIPEPPRPDNTPFDYADAYTAYLKQWEPLSKARAFVANPYFDDQSNHPNYDSYWDVRDISRHLHNIHAAVLTVGGWFDAEDLSGPHKTFQSIAKQSPDASNKLVIGPWVHGGWSVLDGERIGDVHFGSKTGDYFRDKLQFPFFEHYLKDAPDPNLAVATVFETGSNTWKTYTAWPPAGSKPRMMYFGPHGTLSLTPSPAASGSGAYDEYVSDPTHPVPELSYTAEPGPSRDYMVADQRFAATRPDVLVYQTEPLTEDITFAGPLRARLHVSTSGTDSDFVVKLIDVYPQQEPTPPQRRGRGGERPVDVLLPPVLTPGYEQLVRGEPMRGKFRKSLAKPEPFTPNKPESVDFSLVQVNHTFLKGHRIMVQVQSSWFPLVDLNPQTFVDISNAKPEDFKPATERVFHSADLPSGIEFQALQ</sequence>
<dbReference type="Gene3D" id="2.60.120.260">
    <property type="entry name" value="Galactose-binding domain-like"/>
    <property type="match status" value="1"/>
</dbReference>
<dbReference type="eggNOG" id="COG2936">
    <property type="taxonomic scope" value="Bacteria"/>
</dbReference>
<dbReference type="NCBIfam" id="TIGR00976">
    <property type="entry name" value="CocE_NonD"/>
    <property type="match status" value="1"/>
</dbReference>
<dbReference type="InterPro" id="IPR005674">
    <property type="entry name" value="CocE/Ser_esterase"/>
</dbReference>
<organism evidence="5">
    <name type="scientific">Granulicella tundricola (strain ATCC BAA-1859 / DSM 23138 / MP5ACTX9)</name>
    <dbReference type="NCBI Taxonomy" id="1198114"/>
    <lineage>
        <taxon>Bacteria</taxon>
        <taxon>Pseudomonadati</taxon>
        <taxon>Acidobacteriota</taxon>
        <taxon>Terriglobia</taxon>
        <taxon>Terriglobales</taxon>
        <taxon>Acidobacteriaceae</taxon>
        <taxon>Granulicella</taxon>
    </lineage>
</organism>
<dbReference type="HOGENOM" id="CLU_015590_5_0_0"/>
<dbReference type="OrthoDB" id="319764at2"/>
<dbReference type="Proteomes" id="UP000000343">
    <property type="component" value="Chromosome"/>
</dbReference>
<proteinExistence type="predicted"/>
<feature type="signal peptide" evidence="2">
    <location>
        <begin position="1"/>
        <end position="25"/>
    </location>
</feature>
<dbReference type="SUPFAM" id="SSF53474">
    <property type="entry name" value="alpha/beta-Hydrolases"/>
    <property type="match status" value="1"/>
</dbReference>
<dbReference type="RefSeq" id="WP_013581780.1">
    <property type="nucleotide sequence ID" value="NC_015064.1"/>
</dbReference>
<dbReference type="Gene3D" id="3.40.50.1820">
    <property type="entry name" value="alpha/beta hydrolase"/>
    <property type="match status" value="1"/>
</dbReference>
<keyword evidence="1 4" id="KW-0378">Hydrolase</keyword>
<accession>E8X3W1</accession>
<dbReference type="AlphaFoldDB" id="E8X3W1"/>
<dbReference type="EMBL" id="CP002480">
    <property type="protein sequence ID" value="ADW70469.1"/>
    <property type="molecule type" value="Genomic_DNA"/>
</dbReference>
<feature type="chain" id="PRO_5003233635" evidence="2">
    <location>
        <begin position="26"/>
        <end position="647"/>
    </location>
</feature>
<dbReference type="Pfam" id="PF02129">
    <property type="entry name" value="Peptidase_S15"/>
    <property type="match status" value="1"/>
</dbReference>
<protein>
    <submittedName>
        <fullName evidence="4">Hydrolase CocE/NonD family protein</fullName>
    </submittedName>
</protein>
<name>E8X3W1_GRATM</name>
<dbReference type="STRING" id="1198114.AciX9_3464"/>
<dbReference type="SMART" id="SM00939">
    <property type="entry name" value="PepX_C"/>
    <property type="match status" value="1"/>
</dbReference>
<dbReference type="InterPro" id="IPR000383">
    <property type="entry name" value="Xaa-Pro-like_dom"/>
</dbReference>
<evidence type="ECO:0000256" key="1">
    <source>
        <dbReference type="ARBA" id="ARBA00022801"/>
    </source>
</evidence>
<dbReference type="KEGG" id="acm:AciX9_3464"/>
<evidence type="ECO:0000259" key="3">
    <source>
        <dbReference type="SMART" id="SM00939"/>
    </source>
</evidence>
<dbReference type="InterPro" id="IPR029058">
    <property type="entry name" value="AB_hydrolase_fold"/>
</dbReference>
<keyword evidence="5" id="KW-1185">Reference proteome</keyword>
<gene>
    <name evidence="4" type="ordered locus">AciX9_3464</name>
</gene>
<dbReference type="InterPro" id="IPR013736">
    <property type="entry name" value="Xaa-Pro_dipept_C"/>
</dbReference>
<dbReference type="GO" id="GO:0008239">
    <property type="term" value="F:dipeptidyl-peptidase activity"/>
    <property type="evidence" value="ECO:0007669"/>
    <property type="project" value="InterPro"/>
</dbReference>
<evidence type="ECO:0000256" key="2">
    <source>
        <dbReference type="SAM" id="SignalP"/>
    </source>
</evidence>
<dbReference type="SUPFAM" id="SSF49785">
    <property type="entry name" value="Galactose-binding domain-like"/>
    <property type="match status" value="1"/>
</dbReference>
<evidence type="ECO:0000313" key="5">
    <source>
        <dbReference type="Proteomes" id="UP000000343"/>
    </source>
</evidence>
<dbReference type="PaxDb" id="1198114-AciX9_3464"/>
<dbReference type="Pfam" id="PF08530">
    <property type="entry name" value="PepX_C"/>
    <property type="match status" value="1"/>
</dbReference>
<evidence type="ECO:0000313" key="4">
    <source>
        <dbReference type="EMBL" id="ADW70469.1"/>
    </source>
</evidence>
<dbReference type="Gene3D" id="1.10.3020.10">
    <property type="entry name" value="alpha-amino acid ester hydrolase ( Helical cap domain)"/>
    <property type="match status" value="1"/>
</dbReference>
<keyword evidence="2" id="KW-0732">Signal</keyword>
<feature type="domain" description="Xaa-Pro dipeptidyl-peptidase C-terminal" evidence="3">
    <location>
        <begin position="368"/>
        <end position="642"/>
    </location>
</feature>